<keyword evidence="1" id="KW-0472">Membrane</keyword>
<feature type="transmembrane region" description="Helical" evidence="1">
    <location>
        <begin position="235"/>
        <end position="254"/>
    </location>
</feature>
<protein>
    <submittedName>
        <fullName evidence="3">CPBP family intramembrane glutamic endopeptidase</fullName>
        <ecNumber evidence="3">3.4.-.-</ecNumber>
    </submittedName>
</protein>
<evidence type="ECO:0000259" key="2">
    <source>
        <dbReference type="Pfam" id="PF02517"/>
    </source>
</evidence>
<dbReference type="Proteomes" id="UP001597063">
    <property type="component" value="Unassembled WGS sequence"/>
</dbReference>
<feature type="transmembrane region" description="Helical" evidence="1">
    <location>
        <begin position="160"/>
        <end position="179"/>
    </location>
</feature>
<dbReference type="GO" id="GO:0016787">
    <property type="term" value="F:hydrolase activity"/>
    <property type="evidence" value="ECO:0007669"/>
    <property type="project" value="UniProtKB-KW"/>
</dbReference>
<feature type="transmembrane region" description="Helical" evidence="1">
    <location>
        <begin position="135"/>
        <end position="154"/>
    </location>
</feature>
<evidence type="ECO:0000256" key="1">
    <source>
        <dbReference type="SAM" id="Phobius"/>
    </source>
</evidence>
<dbReference type="InterPro" id="IPR003675">
    <property type="entry name" value="Rce1/LyrA-like_dom"/>
</dbReference>
<comment type="caution">
    <text evidence="3">The sequence shown here is derived from an EMBL/GenBank/DDBJ whole genome shotgun (WGS) entry which is preliminary data.</text>
</comment>
<evidence type="ECO:0000313" key="4">
    <source>
        <dbReference type="Proteomes" id="UP001597063"/>
    </source>
</evidence>
<gene>
    <name evidence="3" type="ORF">ACFQZM_08395</name>
</gene>
<sequence length="277" mass="28889">MRFVKQFLPVMAVAFVGGQATMAVDGNAVLTLVLGLATAVLAVFVYGWTVRWSERRAAEEVAAKGAVPRILLGTLIGAGWFAAVIGNIAFLGDYRVDGFGTVAGPVGLFGFMAAASVTEELMFRGVLFRIVEDRGGTWTALVLTSVLFGLWHMLNPDATVWGAVAIAVSAGGTLGAAYAATRSLWVPIGLHFAWNFTEAGVFGTEVSGNGETKGLLHGVTSGPDLVTGGRFGPEASPYTIVFGILLTAAFLWLARRRGTLVPRSRAARGAAAASLAP</sequence>
<keyword evidence="3" id="KW-0378">Hydrolase</keyword>
<feature type="transmembrane region" description="Helical" evidence="1">
    <location>
        <begin position="30"/>
        <end position="49"/>
    </location>
</feature>
<dbReference type="EMBL" id="JBHTGP010000003">
    <property type="protein sequence ID" value="MFD0684511.1"/>
    <property type="molecule type" value="Genomic_DNA"/>
</dbReference>
<organism evidence="3 4">
    <name type="scientific">Actinomadura fibrosa</name>
    <dbReference type="NCBI Taxonomy" id="111802"/>
    <lineage>
        <taxon>Bacteria</taxon>
        <taxon>Bacillati</taxon>
        <taxon>Actinomycetota</taxon>
        <taxon>Actinomycetes</taxon>
        <taxon>Streptosporangiales</taxon>
        <taxon>Thermomonosporaceae</taxon>
        <taxon>Actinomadura</taxon>
    </lineage>
</organism>
<name>A0ABW2XE87_9ACTN</name>
<dbReference type="Pfam" id="PF02517">
    <property type="entry name" value="Rce1-like"/>
    <property type="match status" value="1"/>
</dbReference>
<dbReference type="PANTHER" id="PTHR39430">
    <property type="entry name" value="MEMBRANE-ASSOCIATED PROTEASE-RELATED"/>
    <property type="match status" value="1"/>
</dbReference>
<dbReference type="EC" id="3.4.-.-" evidence="3"/>
<keyword evidence="4" id="KW-1185">Reference proteome</keyword>
<proteinExistence type="predicted"/>
<dbReference type="PANTHER" id="PTHR39430:SF1">
    <property type="entry name" value="PROTEASE"/>
    <property type="match status" value="1"/>
</dbReference>
<evidence type="ECO:0000313" key="3">
    <source>
        <dbReference type="EMBL" id="MFD0684511.1"/>
    </source>
</evidence>
<feature type="transmembrane region" description="Helical" evidence="1">
    <location>
        <begin position="184"/>
        <end position="203"/>
    </location>
</feature>
<feature type="domain" description="CAAX prenyl protease 2/Lysostaphin resistance protein A-like" evidence="2">
    <location>
        <begin position="107"/>
        <end position="196"/>
    </location>
</feature>
<dbReference type="RefSeq" id="WP_207400054.1">
    <property type="nucleotide sequence ID" value="NZ_CAACUY010000125.1"/>
</dbReference>
<accession>A0ABW2XE87</accession>
<keyword evidence="1" id="KW-0812">Transmembrane</keyword>
<feature type="transmembrane region" description="Helical" evidence="1">
    <location>
        <begin position="70"/>
        <end position="90"/>
    </location>
</feature>
<keyword evidence="1" id="KW-1133">Transmembrane helix</keyword>
<reference evidence="4" key="1">
    <citation type="journal article" date="2019" name="Int. J. Syst. Evol. Microbiol.">
        <title>The Global Catalogue of Microorganisms (GCM) 10K type strain sequencing project: providing services to taxonomists for standard genome sequencing and annotation.</title>
        <authorList>
            <consortium name="The Broad Institute Genomics Platform"/>
            <consortium name="The Broad Institute Genome Sequencing Center for Infectious Disease"/>
            <person name="Wu L."/>
            <person name="Ma J."/>
        </authorList>
    </citation>
    <scope>NUCLEOTIDE SEQUENCE [LARGE SCALE GENOMIC DNA]</scope>
    <source>
        <strain evidence="4">JCM 9371</strain>
    </source>
</reference>
<feature type="transmembrane region" description="Helical" evidence="1">
    <location>
        <begin position="102"/>
        <end position="123"/>
    </location>
</feature>